<protein>
    <recommendedName>
        <fullName evidence="4 14">3-deoxy-D-manno-octulosonic acid transferase</fullName>
        <shortName evidence="14">Kdo transferase</shortName>
        <ecNumber evidence="14">2.4.99.12</ecNumber>
    </recommendedName>
    <alternativeName>
        <fullName evidence="14">Lipid IV(A) 3-deoxy-D-manno-octulosonic acid transferase</fullName>
    </alternativeName>
</protein>
<dbReference type="EC" id="2.4.99.12" evidence="14"/>
<comment type="pathway">
    <text evidence="11">Glycolipid biosynthesis; KDO(2)-lipid A biosynthesis; KDO(2)-lipid A from CMP-3-deoxy-D-manno-octulosonate and lipid IV(A): step 2/4.</text>
</comment>
<keyword evidence="14" id="KW-0448">Lipopolysaccharide biosynthesis</keyword>
<dbReference type="AlphaFoldDB" id="A0A109QEE0"/>
<proteinExistence type="inferred from homology"/>
<dbReference type="FunFam" id="3.40.50.2000:FF:000032">
    <property type="entry name" value="3-deoxy-D-manno-octulosonic acid transferase"/>
    <property type="match status" value="1"/>
</dbReference>
<evidence type="ECO:0000256" key="2">
    <source>
        <dbReference type="ARBA" id="ARBA00004713"/>
    </source>
</evidence>
<keyword evidence="17" id="KW-1185">Reference proteome</keyword>
<evidence type="ECO:0000256" key="8">
    <source>
        <dbReference type="ARBA" id="ARBA00049183"/>
    </source>
</evidence>
<feature type="transmembrane region" description="Helical" evidence="14">
    <location>
        <begin position="6"/>
        <end position="25"/>
    </location>
</feature>
<keyword evidence="14" id="KW-1133">Transmembrane helix</keyword>
<dbReference type="GO" id="GO:0009244">
    <property type="term" value="P:lipopolysaccharide core region biosynthetic process"/>
    <property type="evidence" value="ECO:0007669"/>
    <property type="project" value="UniProtKB-UniRule"/>
</dbReference>
<evidence type="ECO:0000256" key="14">
    <source>
        <dbReference type="RuleBase" id="RU365103"/>
    </source>
</evidence>
<feature type="domain" description="3-deoxy-D-manno-octulosonic-acid transferase N-terminal" evidence="15">
    <location>
        <begin position="33"/>
        <end position="211"/>
    </location>
</feature>
<evidence type="ECO:0000256" key="4">
    <source>
        <dbReference type="ARBA" id="ARBA00019077"/>
    </source>
</evidence>
<keyword evidence="14" id="KW-0472">Membrane</keyword>
<dbReference type="Gene3D" id="3.40.50.11720">
    <property type="entry name" value="3-Deoxy-D-manno-octulosonic-acid transferase, N-terminal domain"/>
    <property type="match status" value="1"/>
</dbReference>
<dbReference type="NCBIfam" id="NF004385">
    <property type="entry name" value="PRK05749.1-1"/>
    <property type="match status" value="1"/>
</dbReference>
<dbReference type="InterPro" id="IPR039901">
    <property type="entry name" value="Kdotransferase"/>
</dbReference>
<evidence type="ECO:0000256" key="7">
    <source>
        <dbReference type="ARBA" id="ARBA00034401"/>
    </source>
</evidence>
<dbReference type="EMBL" id="CP013920">
    <property type="protein sequence ID" value="AMA64721.1"/>
    <property type="molecule type" value="Genomic_DNA"/>
</dbReference>
<feature type="active site" description="Proton acceptor" evidence="12">
    <location>
        <position position="60"/>
    </location>
</feature>
<dbReference type="InterPro" id="IPR038107">
    <property type="entry name" value="Glycos_transf_N_sf"/>
</dbReference>
<reference evidence="16 17" key="1">
    <citation type="submission" date="2016-01" db="EMBL/GenBank/DDBJ databases">
        <title>Genome sequence of Ca. Arsenophonus lipopteni, the exclusive symbiont of a blood sucking fly Lipoptena cervi (Diptera: Hippoboscidae).</title>
        <authorList>
            <person name="Novakova E."/>
            <person name="Hypsa V."/>
            <person name="Nguyen P."/>
            <person name="Husnik F."/>
            <person name="Darby A.C."/>
        </authorList>
    </citation>
    <scope>NUCLEOTIDE SEQUENCE [LARGE SCALE GENOMIC DNA]</scope>
    <source>
        <strain evidence="16 17">CB</strain>
    </source>
</reference>
<dbReference type="RefSeq" id="WP_066282807.1">
    <property type="nucleotide sequence ID" value="NZ_CP013920.1"/>
</dbReference>
<dbReference type="SUPFAM" id="SSF53756">
    <property type="entry name" value="UDP-Glycosyltransferase/glycogen phosphorylase"/>
    <property type="match status" value="1"/>
</dbReference>
<evidence type="ECO:0000256" key="5">
    <source>
        <dbReference type="ARBA" id="ARBA00022679"/>
    </source>
</evidence>
<organism evidence="16 17">
    <name type="scientific">Candidatus Arsenophonus lipoptenae</name>
    <dbReference type="NCBI Taxonomy" id="634113"/>
    <lineage>
        <taxon>Bacteria</taxon>
        <taxon>Pseudomonadati</taxon>
        <taxon>Pseudomonadota</taxon>
        <taxon>Gammaproteobacteria</taxon>
        <taxon>Enterobacterales</taxon>
        <taxon>Morganellaceae</taxon>
        <taxon>Arsenophonus</taxon>
    </lineage>
</organism>
<keyword evidence="14" id="KW-1003">Cell membrane</keyword>
<dbReference type="GO" id="GO:0009245">
    <property type="term" value="P:lipid A biosynthetic process"/>
    <property type="evidence" value="ECO:0007669"/>
    <property type="project" value="TreeGrafter"/>
</dbReference>
<comment type="pathway">
    <text evidence="2 14">Bacterial outer membrane biogenesis; LPS core biosynthesis.</text>
</comment>
<comment type="catalytic activity">
    <reaction evidence="8 14">
        <text>lipid IVA (E. coli) + CMP-3-deoxy-beta-D-manno-octulosonate = alpha-Kdo-(2-&gt;6)-lipid IVA (E. coli) + CMP + H(+)</text>
        <dbReference type="Rhea" id="RHEA:28066"/>
        <dbReference type="ChEBI" id="CHEBI:15378"/>
        <dbReference type="ChEBI" id="CHEBI:58603"/>
        <dbReference type="ChEBI" id="CHEBI:60364"/>
        <dbReference type="ChEBI" id="CHEBI:60377"/>
        <dbReference type="ChEBI" id="CHEBI:85987"/>
        <dbReference type="EC" id="2.4.99.12"/>
    </reaction>
</comment>
<dbReference type="UniPathway" id="UPA00958"/>
<dbReference type="InterPro" id="IPR007507">
    <property type="entry name" value="Glycos_transf_N"/>
</dbReference>
<evidence type="ECO:0000256" key="3">
    <source>
        <dbReference type="ARBA" id="ARBA00006380"/>
    </source>
</evidence>
<evidence type="ECO:0000256" key="12">
    <source>
        <dbReference type="PIRSR" id="PIRSR639901-1"/>
    </source>
</evidence>
<dbReference type="OrthoDB" id="9789797at2"/>
<dbReference type="KEGG" id="asy:AUT07_00132"/>
<dbReference type="Gene3D" id="3.40.50.2000">
    <property type="entry name" value="Glycogen Phosphorylase B"/>
    <property type="match status" value="1"/>
</dbReference>
<evidence type="ECO:0000313" key="17">
    <source>
        <dbReference type="Proteomes" id="UP000069926"/>
    </source>
</evidence>
<comment type="subcellular location">
    <subcellularLocation>
        <location evidence="1">Cell inner membrane</location>
        <topology evidence="1">Single-pass membrane protein</topology>
        <orientation evidence="1">Cytoplasmic side</orientation>
    </subcellularLocation>
    <subcellularLocation>
        <location evidence="14">Cell membrane</location>
    </subcellularLocation>
</comment>
<comment type="similarity">
    <text evidence="3">Belongs to the glycosyltransferase group 1 family. Glycosyltransferase 30 subfamily.</text>
</comment>
<evidence type="ECO:0000256" key="10">
    <source>
        <dbReference type="ARBA" id="ARBA00060558"/>
    </source>
</evidence>
<feature type="site" description="Transition state stabilizer" evidence="13">
    <location>
        <position position="130"/>
    </location>
</feature>
<dbReference type="PATRIC" id="fig|634113.3.peg.127"/>
<dbReference type="Pfam" id="PF04413">
    <property type="entry name" value="Glycos_transf_N"/>
    <property type="match status" value="1"/>
</dbReference>
<gene>
    <name evidence="16" type="primary">waaA</name>
    <name evidence="16" type="ORF">AUT07_00132</name>
</gene>
<dbReference type="PANTHER" id="PTHR42755:SF1">
    <property type="entry name" value="3-DEOXY-D-MANNO-OCTULOSONIC ACID TRANSFERASE, MITOCHONDRIAL-RELATED"/>
    <property type="match status" value="1"/>
</dbReference>
<sequence length="424" mass="49011">MLLYLYQVFIYLIQPIIWLNLLWRSRKYKSYRKRWKERYGFCNNKLIPYGVLLHAVSVGETLAALQLVKALRHNHPKLPITVTTMTPSASALVLSKFGDDIQHVYLPYDLIGSIHRFLNCINPKLTIIMETELWPNLIFQLKKRNIPLIITNARLSEISAKRYQKIKCLTKKLLQNITIIAAQNQEDGERFIKLGLARKKLYITGNLKYDITISSELCLKNIKLRQQWAPNRPVWIASSTHEEENSIILFSHTKLLKRIPNLLLILVPRNPECFMNIKQLTKKFKLFYISRSDNLIPNDNTQVIIGDTIGELMLLYGISDIAFIGGSLVKKGGHNPLEAAIYSIPILMGPYTHNFKDICTKLKKEDGLITVYDSTSLIFNILYLIKNKNHRIYYGNKAAKVLYKNKGALQKSLKLIEQYLPRVN</sequence>
<dbReference type="NCBIfam" id="NF004388">
    <property type="entry name" value="PRK05749.1-4"/>
    <property type="match status" value="1"/>
</dbReference>
<comment type="catalytic activity">
    <reaction evidence="7">
        <text>alpha-Kdo-(2-&gt;6)-lipid IVA (E. coli) + CMP-3-deoxy-beta-D-manno-octulosonate = alpha-Kdo-(2-&gt;4)-alpha-Kdo-(2-&gt;6)-lipid IVA (E. coli) + CMP + H(+)</text>
        <dbReference type="Rhea" id="RHEA:28062"/>
        <dbReference type="ChEBI" id="CHEBI:15378"/>
        <dbReference type="ChEBI" id="CHEBI:60364"/>
        <dbReference type="ChEBI" id="CHEBI:60365"/>
        <dbReference type="ChEBI" id="CHEBI:60377"/>
        <dbReference type="ChEBI" id="CHEBI:85987"/>
        <dbReference type="EC" id="2.4.99.13"/>
    </reaction>
</comment>
<dbReference type="PANTHER" id="PTHR42755">
    <property type="entry name" value="3-DEOXY-MANNO-OCTULOSONATE CYTIDYLYLTRANSFERASE"/>
    <property type="match status" value="1"/>
</dbReference>
<comment type="pathway">
    <text evidence="10">Glycolipid biosynthesis; KDO(2)-lipid A biosynthesis; KDO(2)-lipid A from CMP-3-deoxy-D-manno-octulosonate and lipid IV(A): step 1/4.</text>
</comment>
<keyword evidence="16" id="KW-0328">Glycosyltransferase</keyword>
<dbReference type="FunFam" id="3.40.50.11720:FF:000001">
    <property type="entry name" value="3-deoxy-D-manno-octulosonic acid transferase"/>
    <property type="match status" value="1"/>
</dbReference>
<comment type="function">
    <text evidence="9">Involved in lipopolysaccharide (LPS) biosynthesis. Catalyzes the transfer of two 3-deoxy-D-manno-octulosonate (Kdo) residues from CMP-Kdo to lipid IV(A), the tetraacyldisaccharide-1,4'-bisphosphate precursor of lipid A.</text>
</comment>
<evidence type="ECO:0000256" key="6">
    <source>
        <dbReference type="ARBA" id="ARBA00022968"/>
    </source>
</evidence>
<dbReference type="GO" id="GO:0043842">
    <property type="term" value="F:Kdo transferase activity"/>
    <property type="evidence" value="ECO:0007669"/>
    <property type="project" value="UniProtKB-EC"/>
</dbReference>
<evidence type="ECO:0000256" key="11">
    <source>
        <dbReference type="ARBA" id="ARBA00060660"/>
    </source>
</evidence>
<evidence type="ECO:0000256" key="9">
    <source>
        <dbReference type="ARBA" id="ARBA00059802"/>
    </source>
</evidence>
<dbReference type="GO" id="GO:0005886">
    <property type="term" value="C:plasma membrane"/>
    <property type="evidence" value="ECO:0007669"/>
    <property type="project" value="UniProtKB-SubCell"/>
</dbReference>
<keyword evidence="6" id="KW-0735">Signal-anchor</keyword>
<feature type="transmembrane region" description="Helical" evidence="14">
    <location>
        <begin position="46"/>
        <end position="68"/>
    </location>
</feature>
<evidence type="ECO:0000259" key="15">
    <source>
        <dbReference type="Pfam" id="PF04413"/>
    </source>
</evidence>
<dbReference type="Proteomes" id="UP000069926">
    <property type="component" value="Chromosome"/>
</dbReference>
<evidence type="ECO:0000313" key="16">
    <source>
        <dbReference type="EMBL" id="AMA64721.1"/>
    </source>
</evidence>
<feature type="site" description="Transition state stabilizer" evidence="13">
    <location>
        <position position="208"/>
    </location>
</feature>
<accession>A0A109QEE0</accession>
<dbReference type="STRING" id="634113.AUT07_00132"/>
<comment type="caution">
    <text evidence="14">Lacks conserved residue(s) required for the propagation of feature annotation.</text>
</comment>
<evidence type="ECO:0000256" key="13">
    <source>
        <dbReference type="PIRSR" id="PIRSR639901-2"/>
    </source>
</evidence>
<keyword evidence="14" id="KW-0812">Transmembrane</keyword>
<keyword evidence="5 14" id="KW-0808">Transferase</keyword>
<name>A0A109QEE0_9GAMM</name>
<comment type="function">
    <text evidence="14">Involved in lipopolysaccharide (LPS) biosynthesis. Catalyzes the transfer of 3-deoxy-D-manno-octulosonate (Kdo) residue(s) from CMP-Kdo to lipid IV(A), the tetraacyldisaccharide-1,4'-bisphosphate precursor of lipid A.</text>
</comment>
<evidence type="ECO:0000256" key="1">
    <source>
        <dbReference type="ARBA" id="ARBA00004388"/>
    </source>
</evidence>